<evidence type="ECO:0000313" key="3">
    <source>
        <dbReference type="Proteomes" id="UP000032141"/>
    </source>
</evidence>
<dbReference type="Proteomes" id="UP000032141">
    <property type="component" value="Chromosome C3"/>
</dbReference>
<proteinExistence type="predicted"/>
<dbReference type="HOGENOM" id="CLU_1565039_0_0_1"/>
<dbReference type="EnsemblPlants" id="Bo3g146280.1">
    <property type="protein sequence ID" value="Bo3g146280.1"/>
    <property type="gene ID" value="Bo3g146280"/>
</dbReference>
<feature type="region of interest" description="Disordered" evidence="1">
    <location>
        <begin position="84"/>
        <end position="113"/>
    </location>
</feature>
<protein>
    <submittedName>
        <fullName evidence="2">Uncharacterized protein</fullName>
    </submittedName>
</protein>
<sequence>MADSSPFSEAYNVPMGDQELAFLRTEWERLVKNAEETLTRFGAIDKRLATSDSRFDVMDRRFDQLTMILTRMENNQLTDKAQGKAVASPNDSPGPAMFSSSRSAPELHPSGFGVPPSVFETREGLLKKLEMPVFSGENPFGWIAQVERYFRIGQFHGLERLQMVSLSLAED</sequence>
<reference evidence="2" key="2">
    <citation type="submission" date="2015-03" db="UniProtKB">
        <authorList>
            <consortium name="EnsemblPlants"/>
        </authorList>
    </citation>
    <scope>IDENTIFICATION</scope>
</reference>
<evidence type="ECO:0000313" key="2">
    <source>
        <dbReference type="EnsemblPlants" id="Bo3g146280.1"/>
    </source>
</evidence>
<dbReference type="AlphaFoldDB" id="A0A0D3BIX0"/>
<evidence type="ECO:0000256" key="1">
    <source>
        <dbReference type="SAM" id="MobiDB-lite"/>
    </source>
</evidence>
<dbReference type="Gramene" id="Bo3g146280.1">
    <property type="protein sequence ID" value="Bo3g146280.1"/>
    <property type="gene ID" value="Bo3g146280"/>
</dbReference>
<reference evidence="2 3" key="1">
    <citation type="journal article" date="2014" name="Genome Biol.">
        <title>Transcriptome and methylome profiling reveals relics of genome dominance in the mesopolyploid Brassica oleracea.</title>
        <authorList>
            <person name="Parkin I.A."/>
            <person name="Koh C."/>
            <person name="Tang H."/>
            <person name="Robinson S.J."/>
            <person name="Kagale S."/>
            <person name="Clarke W.E."/>
            <person name="Town C.D."/>
            <person name="Nixon J."/>
            <person name="Krishnakumar V."/>
            <person name="Bidwell S.L."/>
            <person name="Denoeud F."/>
            <person name="Belcram H."/>
            <person name="Links M.G."/>
            <person name="Just J."/>
            <person name="Clarke C."/>
            <person name="Bender T."/>
            <person name="Huebert T."/>
            <person name="Mason A.S."/>
            <person name="Pires J.C."/>
            <person name="Barker G."/>
            <person name="Moore J."/>
            <person name="Walley P.G."/>
            <person name="Manoli S."/>
            <person name="Batley J."/>
            <person name="Edwards D."/>
            <person name="Nelson M.N."/>
            <person name="Wang X."/>
            <person name="Paterson A.H."/>
            <person name="King G."/>
            <person name="Bancroft I."/>
            <person name="Chalhoub B."/>
            <person name="Sharpe A.G."/>
        </authorList>
    </citation>
    <scope>NUCLEOTIDE SEQUENCE</scope>
    <source>
        <strain evidence="2 3">cv. TO1000</strain>
    </source>
</reference>
<name>A0A0D3BIX0_BRAOL</name>
<accession>A0A0D3BIX0</accession>
<organism evidence="2 3">
    <name type="scientific">Brassica oleracea var. oleracea</name>
    <dbReference type="NCBI Taxonomy" id="109376"/>
    <lineage>
        <taxon>Eukaryota</taxon>
        <taxon>Viridiplantae</taxon>
        <taxon>Streptophyta</taxon>
        <taxon>Embryophyta</taxon>
        <taxon>Tracheophyta</taxon>
        <taxon>Spermatophyta</taxon>
        <taxon>Magnoliopsida</taxon>
        <taxon>eudicotyledons</taxon>
        <taxon>Gunneridae</taxon>
        <taxon>Pentapetalae</taxon>
        <taxon>rosids</taxon>
        <taxon>malvids</taxon>
        <taxon>Brassicales</taxon>
        <taxon>Brassicaceae</taxon>
        <taxon>Brassiceae</taxon>
        <taxon>Brassica</taxon>
    </lineage>
</organism>
<keyword evidence="3" id="KW-1185">Reference proteome</keyword>